<organism evidence="2 3">
    <name type="scientific">Thalassiosira oceanica</name>
    <name type="common">Marine diatom</name>
    <dbReference type="NCBI Taxonomy" id="159749"/>
    <lineage>
        <taxon>Eukaryota</taxon>
        <taxon>Sar</taxon>
        <taxon>Stramenopiles</taxon>
        <taxon>Ochrophyta</taxon>
        <taxon>Bacillariophyta</taxon>
        <taxon>Coscinodiscophyceae</taxon>
        <taxon>Thalassiosirophycidae</taxon>
        <taxon>Thalassiosirales</taxon>
        <taxon>Thalassiosiraceae</taxon>
        <taxon>Thalassiosira</taxon>
    </lineage>
</organism>
<dbReference type="AlphaFoldDB" id="K0TIF1"/>
<gene>
    <name evidence="2" type="ORF">THAOC_01426</name>
</gene>
<evidence type="ECO:0000313" key="2">
    <source>
        <dbReference type="EMBL" id="EJK76794.1"/>
    </source>
</evidence>
<evidence type="ECO:0000256" key="1">
    <source>
        <dbReference type="SAM" id="SignalP"/>
    </source>
</evidence>
<sequence>MTATSHSLVLCLASARLVWPRGVKAEADRSHTDTVKEDRALTLLDDVSAAAAESTSRSLPWRPMITTPRTAHSPLSQLPLVRFGPVESRLNPLTFIARVTWCPTVKYMSKTAARSLRSTAVNEDENIV</sequence>
<accession>K0TIF1</accession>
<protein>
    <recommendedName>
        <fullName evidence="4">Secreted protein</fullName>
    </recommendedName>
</protein>
<evidence type="ECO:0000313" key="3">
    <source>
        <dbReference type="Proteomes" id="UP000266841"/>
    </source>
</evidence>
<name>K0TIF1_THAOC</name>
<feature type="signal peptide" evidence="1">
    <location>
        <begin position="1"/>
        <end position="25"/>
    </location>
</feature>
<reference evidence="2 3" key="1">
    <citation type="journal article" date="2012" name="Genome Biol.">
        <title>Genome and low-iron response of an oceanic diatom adapted to chronic iron limitation.</title>
        <authorList>
            <person name="Lommer M."/>
            <person name="Specht M."/>
            <person name="Roy A.S."/>
            <person name="Kraemer L."/>
            <person name="Andreson R."/>
            <person name="Gutowska M.A."/>
            <person name="Wolf J."/>
            <person name="Bergner S.V."/>
            <person name="Schilhabel M.B."/>
            <person name="Klostermeier U.C."/>
            <person name="Beiko R.G."/>
            <person name="Rosenstiel P."/>
            <person name="Hippler M."/>
            <person name="Laroche J."/>
        </authorList>
    </citation>
    <scope>NUCLEOTIDE SEQUENCE [LARGE SCALE GENOMIC DNA]</scope>
    <source>
        <strain evidence="2 3">CCMP1005</strain>
    </source>
</reference>
<evidence type="ECO:0008006" key="4">
    <source>
        <dbReference type="Google" id="ProtNLM"/>
    </source>
</evidence>
<keyword evidence="3" id="KW-1185">Reference proteome</keyword>
<proteinExistence type="predicted"/>
<dbReference type="Proteomes" id="UP000266841">
    <property type="component" value="Unassembled WGS sequence"/>
</dbReference>
<comment type="caution">
    <text evidence="2">The sequence shown here is derived from an EMBL/GenBank/DDBJ whole genome shotgun (WGS) entry which is preliminary data.</text>
</comment>
<keyword evidence="1" id="KW-0732">Signal</keyword>
<feature type="chain" id="PRO_5003838011" description="Secreted protein" evidence="1">
    <location>
        <begin position="26"/>
        <end position="128"/>
    </location>
</feature>
<dbReference type="EMBL" id="AGNL01001693">
    <property type="protein sequence ID" value="EJK76794.1"/>
    <property type="molecule type" value="Genomic_DNA"/>
</dbReference>